<keyword evidence="3" id="KW-1185">Reference proteome</keyword>
<feature type="compositionally biased region" description="Low complexity" evidence="1">
    <location>
        <begin position="109"/>
        <end position="120"/>
    </location>
</feature>
<evidence type="ECO:0000256" key="1">
    <source>
        <dbReference type="SAM" id="MobiDB-lite"/>
    </source>
</evidence>
<reference evidence="2" key="2">
    <citation type="submission" date="2023-02" db="EMBL/GenBank/DDBJ databases">
        <authorList>
            <person name="Swenson N.G."/>
            <person name="Wegrzyn J.L."/>
            <person name="Mcevoy S.L."/>
        </authorList>
    </citation>
    <scope>NUCLEOTIDE SEQUENCE</scope>
    <source>
        <strain evidence="2">91603</strain>
        <tissue evidence="2">Leaf</tissue>
    </source>
</reference>
<dbReference type="Proteomes" id="UP001064489">
    <property type="component" value="Chromosome 5"/>
</dbReference>
<comment type="caution">
    <text evidence="2">The sequence shown here is derived from an EMBL/GenBank/DDBJ whole genome shotgun (WGS) entry which is preliminary data.</text>
</comment>
<reference evidence="2" key="1">
    <citation type="journal article" date="2022" name="Plant J.">
        <title>Strategies of tolerance reflected in two North American maple genomes.</title>
        <authorList>
            <person name="McEvoy S.L."/>
            <person name="Sezen U.U."/>
            <person name="Trouern-Trend A."/>
            <person name="McMahon S.M."/>
            <person name="Schaberg P.G."/>
            <person name="Yang J."/>
            <person name="Wegrzyn J.L."/>
            <person name="Swenson N.G."/>
        </authorList>
    </citation>
    <scope>NUCLEOTIDE SEQUENCE</scope>
    <source>
        <strain evidence="2">91603</strain>
    </source>
</reference>
<dbReference type="EMBL" id="JAJSOW010000102">
    <property type="protein sequence ID" value="KAI9178256.1"/>
    <property type="molecule type" value="Genomic_DNA"/>
</dbReference>
<protein>
    <submittedName>
        <fullName evidence="2">Uncharacterized protein</fullName>
    </submittedName>
</protein>
<gene>
    <name evidence="2" type="ORF">LWI28_024407</name>
</gene>
<organism evidence="2 3">
    <name type="scientific">Acer negundo</name>
    <name type="common">Box elder</name>
    <dbReference type="NCBI Taxonomy" id="4023"/>
    <lineage>
        <taxon>Eukaryota</taxon>
        <taxon>Viridiplantae</taxon>
        <taxon>Streptophyta</taxon>
        <taxon>Embryophyta</taxon>
        <taxon>Tracheophyta</taxon>
        <taxon>Spermatophyta</taxon>
        <taxon>Magnoliopsida</taxon>
        <taxon>eudicotyledons</taxon>
        <taxon>Gunneridae</taxon>
        <taxon>Pentapetalae</taxon>
        <taxon>rosids</taxon>
        <taxon>malvids</taxon>
        <taxon>Sapindales</taxon>
        <taxon>Sapindaceae</taxon>
        <taxon>Hippocastanoideae</taxon>
        <taxon>Acereae</taxon>
        <taxon>Acer</taxon>
    </lineage>
</organism>
<feature type="compositionally biased region" description="Basic and acidic residues" evidence="1">
    <location>
        <begin position="121"/>
        <end position="133"/>
    </location>
</feature>
<evidence type="ECO:0000313" key="2">
    <source>
        <dbReference type="EMBL" id="KAI9178256.1"/>
    </source>
</evidence>
<dbReference type="PANTHER" id="PTHR34570:SF20">
    <property type="entry name" value="MYB-CC TYPE TRANSCRIPTION FACTOR LHEQLE-CONTAINING DOMAIN-CONTAINING PROTEIN"/>
    <property type="match status" value="1"/>
</dbReference>
<proteinExistence type="predicted"/>
<dbReference type="PANTHER" id="PTHR34570">
    <property type="entry name" value="OS03G0593100 PROTEIN"/>
    <property type="match status" value="1"/>
</dbReference>
<feature type="region of interest" description="Disordered" evidence="1">
    <location>
        <begin position="94"/>
        <end position="133"/>
    </location>
</feature>
<evidence type="ECO:0000313" key="3">
    <source>
        <dbReference type="Proteomes" id="UP001064489"/>
    </source>
</evidence>
<accession>A0AAD5NT70</accession>
<sequence length="133" mass="15127">MGRQGGGGDSTMVNSSIALLQERFRQLERVREKREEKEMLKLFNESDRVVSPAMRYEPNKLSPFQPEMILPHHSHRPHLQESLSLGLNYQDRHADFRAKTTPTSTGLWPNSPSSGPSTSRSFDHSDVDTSLHL</sequence>
<dbReference type="AlphaFoldDB" id="A0AAD5NT70"/>
<name>A0AAD5NT70_ACENE</name>